<dbReference type="GO" id="GO:0005886">
    <property type="term" value="C:plasma membrane"/>
    <property type="evidence" value="ECO:0007669"/>
    <property type="project" value="TreeGrafter"/>
</dbReference>
<keyword evidence="5 7" id="KW-1133">Transmembrane helix</keyword>
<dbReference type="Proteomes" id="UP000273828">
    <property type="component" value="Unassembled WGS sequence"/>
</dbReference>
<feature type="transmembrane region" description="Helical" evidence="7">
    <location>
        <begin position="389"/>
        <end position="409"/>
    </location>
</feature>
<dbReference type="AlphaFoldDB" id="A0A3N6LSG9"/>
<evidence type="ECO:0000313" key="8">
    <source>
        <dbReference type="EMBL" id="RQG92883.1"/>
    </source>
</evidence>
<dbReference type="GO" id="GO:0005345">
    <property type="term" value="F:purine nucleobase transmembrane transporter activity"/>
    <property type="evidence" value="ECO:0007669"/>
    <property type="project" value="TreeGrafter"/>
</dbReference>
<dbReference type="PANTHER" id="PTHR43337">
    <property type="entry name" value="XANTHINE/URACIL PERMEASE C887.17-RELATED"/>
    <property type="match status" value="1"/>
</dbReference>
<name>A0A3N6LSG9_9EURY</name>
<feature type="transmembrane region" description="Helical" evidence="7">
    <location>
        <begin position="144"/>
        <end position="161"/>
    </location>
</feature>
<evidence type="ECO:0000256" key="5">
    <source>
        <dbReference type="ARBA" id="ARBA00022989"/>
    </source>
</evidence>
<accession>A0A3N6LSG9</accession>
<feature type="transmembrane region" description="Helical" evidence="7">
    <location>
        <begin position="215"/>
        <end position="234"/>
    </location>
</feature>
<dbReference type="Pfam" id="PF00860">
    <property type="entry name" value="Xan_ur_permease"/>
    <property type="match status" value="1"/>
</dbReference>
<organism evidence="8 9">
    <name type="scientific">Natrarchaeobius halalkaliphilus</name>
    <dbReference type="NCBI Taxonomy" id="1679091"/>
    <lineage>
        <taxon>Archaea</taxon>
        <taxon>Methanobacteriati</taxon>
        <taxon>Methanobacteriota</taxon>
        <taxon>Stenosarchaea group</taxon>
        <taxon>Halobacteria</taxon>
        <taxon>Halobacteriales</taxon>
        <taxon>Natrialbaceae</taxon>
        <taxon>Natrarchaeobius</taxon>
    </lineage>
</organism>
<feature type="transmembrane region" description="Helical" evidence="7">
    <location>
        <begin position="112"/>
        <end position="132"/>
    </location>
</feature>
<proteinExistence type="inferred from homology"/>
<feature type="transmembrane region" description="Helical" evidence="7">
    <location>
        <begin position="362"/>
        <end position="383"/>
    </location>
</feature>
<feature type="transmembrane region" description="Helical" evidence="7">
    <location>
        <begin position="459"/>
        <end position="478"/>
    </location>
</feature>
<protein>
    <submittedName>
        <fullName evidence="8">NCS2 family permease</fullName>
    </submittedName>
</protein>
<evidence type="ECO:0000256" key="2">
    <source>
        <dbReference type="ARBA" id="ARBA00005697"/>
    </source>
</evidence>
<evidence type="ECO:0000256" key="1">
    <source>
        <dbReference type="ARBA" id="ARBA00004127"/>
    </source>
</evidence>
<feature type="transmembrane region" description="Helical" evidence="7">
    <location>
        <begin position="254"/>
        <end position="273"/>
    </location>
</feature>
<feature type="transmembrane region" description="Helical" evidence="7">
    <location>
        <begin position="285"/>
        <end position="308"/>
    </location>
</feature>
<evidence type="ECO:0000256" key="4">
    <source>
        <dbReference type="ARBA" id="ARBA00022692"/>
    </source>
</evidence>
<dbReference type="PANTHER" id="PTHR43337:SF1">
    <property type="entry name" value="XANTHINE_URACIL PERMEASE C887.17-RELATED"/>
    <property type="match status" value="1"/>
</dbReference>
<feature type="transmembrane region" description="Helical" evidence="7">
    <location>
        <begin position="328"/>
        <end position="350"/>
    </location>
</feature>
<keyword evidence="3" id="KW-0813">Transport</keyword>
<feature type="transmembrane region" description="Helical" evidence="7">
    <location>
        <begin position="59"/>
        <end position="80"/>
    </location>
</feature>
<comment type="similarity">
    <text evidence="2">Belongs to the nucleobase:cation symporter-2 (NCS2) (TC 2.A.40) family. Azg-like subfamily.</text>
</comment>
<dbReference type="InterPro" id="IPR045018">
    <property type="entry name" value="Azg-like"/>
</dbReference>
<feature type="transmembrane region" description="Helical" evidence="7">
    <location>
        <begin position="87"/>
        <end position="106"/>
    </location>
</feature>
<evidence type="ECO:0000256" key="3">
    <source>
        <dbReference type="ARBA" id="ARBA00022448"/>
    </source>
</evidence>
<comment type="subcellular location">
    <subcellularLocation>
        <location evidence="1">Endomembrane system</location>
        <topology evidence="1">Multi-pass membrane protein</topology>
    </subcellularLocation>
</comment>
<dbReference type="RefSeq" id="WP_124176764.1">
    <property type="nucleotide sequence ID" value="NZ_REFY01000001.1"/>
</dbReference>
<dbReference type="EMBL" id="REFY01000001">
    <property type="protein sequence ID" value="RQG92883.1"/>
    <property type="molecule type" value="Genomic_DNA"/>
</dbReference>
<sequence>MGATDTIAEFFGFDEHETDYRTETLAGVTTFLAMAYIIVVNPAILSEAIVIEGYDQGEVFQMLAIVTILASIVGTAVMAFHANRPFGLAPGMGLNAFFAFTVVIVLGVPWELALAAVFVEGIIFIALTAVGARKYIIELFPEPVKFSVGAGIGIFLLFLGLQEMELVVPYVDADGFPSGTLIEMGNALQSPIATLSVIGLAFTFFLYARGINGSIVIGILTTAAAGWLLTLAGLVQPGVLTPDGAYDDVTNEGIVSLLMSVQYDITPLFWGFVEGLGMIADEPLVFALVVFTFFFVDFFDTAGTLIGVSQFGGFLDEDGDLPDIDRPLMADAVGTTVGSMIGTSTVTTYIESSTGIEEGGRTGFTALVVAAFFFLALFTVPLVQTIPHYATYLALVVVGIIMLQGVADIDWDDPVWLISSGLTITIMPLTASIANGIAAGIISYPLIKTAIGDGRDVSLGQWTLAITFVVYFIVYFAAEAGIIAF</sequence>
<feature type="transmembrane region" description="Helical" evidence="7">
    <location>
        <begin position="421"/>
        <end position="447"/>
    </location>
</feature>
<feature type="transmembrane region" description="Helical" evidence="7">
    <location>
        <begin position="25"/>
        <end position="44"/>
    </location>
</feature>
<feature type="transmembrane region" description="Helical" evidence="7">
    <location>
        <begin position="188"/>
        <end position="208"/>
    </location>
</feature>
<evidence type="ECO:0000256" key="7">
    <source>
        <dbReference type="SAM" id="Phobius"/>
    </source>
</evidence>
<keyword evidence="4 7" id="KW-0812">Transmembrane</keyword>
<comment type="caution">
    <text evidence="8">The sequence shown here is derived from an EMBL/GenBank/DDBJ whole genome shotgun (WGS) entry which is preliminary data.</text>
</comment>
<evidence type="ECO:0000313" key="9">
    <source>
        <dbReference type="Proteomes" id="UP000273828"/>
    </source>
</evidence>
<evidence type="ECO:0000256" key="6">
    <source>
        <dbReference type="ARBA" id="ARBA00023136"/>
    </source>
</evidence>
<keyword evidence="6 7" id="KW-0472">Membrane</keyword>
<keyword evidence="9" id="KW-1185">Reference proteome</keyword>
<gene>
    <name evidence="8" type="ORF">EA462_01275</name>
</gene>
<reference evidence="8 9" key="1">
    <citation type="submission" date="2018-10" db="EMBL/GenBank/DDBJ databases">
        <title>Natrarchaeobius chitinivorans gen. nov., sp. nov., and Natrarchaeobius haloalkaliphilus sp. nov., alkaliphilic, chitin-utilizing haloarchaea from hypersaline alkaline lakes.</title>
        <authorList>
            <person name="Sorokin D.Y."/>
            <person name="Elcheninov A.G."/>
            <person name="Kostrikina N.A."/>
            <person name="Bale N.J."/>
            <person name="Sinninghe Damste J.S."/>
            <person name="Khijniak T.V."/>
            <person name="Kublanov I.V."/>
            <person name="Toshchakov S.V."/>
        </authorList>
    </citation>
    <scope>NUCLEOTIDE SEQUENCE [LARGE SCALE GENOMIC DNA]</scope>
    <source>
        <strain evidence="8 9">AArcht-Sl</strain>
    </source>
</reference>
<dbReference type="GO" id="GO:0012505">
    <property type="term" value="C:endomembrane system"/>
    <property type="evidence" value="ECO:0007669"/>
    <property type="project" value="UniProtKB-SubCell"/>
</dbReference>
<dbReference type="OrthoDB" id="27788at2157"/>
<dbReference type="InterPro" id="IPR006043">
    <property type="entry name" value="NCS2"/>
</dbReference>